<gene>
    <name evidence="5" type="ORF">GTA08_BOTSDO14286</name>
</gene>
<dbReference type="Pfam" id="PF00172">
    <property type="entry name" value="Zn_clus"/>
    <property type="match status" value="1"/>
</dbReference>
<feature type="compositionally biased region" description="Low complexity" evidence="3">
    <location>
        <begin position="158"/>
        <end position="167"/>
    </location>
</feature>
<dbReference type="OrthoDB" id="2110361at2759"/>
<dbReference type="InterPro" id="IPR001138">
    <property type="entry name" value="Zn2Cys6_DnaBD"/>
</dbReference>
<dbReference type="EMBL" id="WWBZ02000071">
    <property type="protein sequence ID" value="KAF4302621.1"/>
    <property type="molecule type" value="Genomic_DNA"/>
</dbReference>
<proteinExistence type="predicted"/>
<evidence type="ECO:0000313" key="6">
    <source>
        <dbReference type="Proteomes" id="UP000572817"/>
    </source>
</evidence>
<dbReference type="CDD" id="cd00067">
    <property type="entry name" value="GAL4"/>
    <property type="match status" value="1"/>
</dbReference>
<keyword evidence="2" id="KW-0175">Coiled coil</keyword>
<name>A0A8H4N1H9_9PEZI</name>
<dbReference type="GO" id="GO:0000981">
    <property type="term" value="F:DNA-binding transcription factor activity, RNA polymerase II-specific"/>
    <property type="evidence" value="ECO:0007669"/>
    <property type="project" value="InterPro"/>
</dbReference>
<protein>
    <recommendedName>
        <fullName evidence="4">Zn(2)-C6 fungal-type domain-containing protein</fullName>
    </recommendedName>
</protein>
<feature type="region of interest" description="Disordered" evidence="3">
    <location>
        <begin position="158"/>
        <end position="180"/>
    </location>
</feature>
<comment type="caution">
    <text evidence="5">The sequence shown here is derived from an EMBL/GenBank/DDBJ whole genome shotgun (WGS) entry which is preliminary data.</text>
</comment>
<reference evidence="5" key="1">
    <citation type="submission" date="2020-04" db="EMBL/GenBank/DDBJ databases">
        <title>Genome Assembly and Annotation of Botryosphaeria dothidea sdau 11-99, a Latent Pathogen of Apple Fruit Ring Rot in China.</title>
        <authorList>
            <person name="Yu C."/>
            <person name="Diao Y."/>
            <person name="Lu Q."/>
            <person name="Zhao J."/>
            <person name="Cui S."/>
            <person name="Peng C."/>
            <person name="He B."/>
            <person name="Liu H."/>
        </authorList>
    </citation>
    <scope>NUCLEOTIDE SEQUENCE [LARGE SCALE GENOMIC DNA]</scope>
    <source>
        <strain evidence="5">Sdau11-99</strain>
    </source>
</reference>
<evidence type="ECO:0000256" key="1">
    <source>
        <dbReference type="ARBA" id="ARBA00023242"/>
    </source>
</evidence>
<feature type="region of interest" description="Disordered" evidence="3">
    <location>
        <begin position="1"/>
        <end position="37"/>
    </location>
</feature>
<keyword evidence="1" id="KW-0539">Nucleus</keyword>
<dbReference type="Proteomes" id="UP000572817">
    <property type="component" value="Unassembled WGS sequence"/>
</dbReference>
<feature type="region of interest" description="Disordered" evidence="3">
    <location>
        <begin position="111"/>
        <end position="139"/>
    </location>
</feature>
<feature type="domain" description="Zn(2)-C6 fungal-type" evidence="4">
    <location>
        <begin position="30"/>
        <end position="56"/>
    </location>
</feature>
<evidence type="ECO:0000313" key="5">
    <source>
        <dbReference type="EMBL" id="KAF4302621.1"/>
    </source>
</evidence>
<organism evidence="5 6">
    <name type="scientific">Botryosphaeria dothidea</name>
    <dbReference type="NCBI Taxonomy" id="55169"/>
    <lineage>
        <taxon>Eukaryota</taxon>
        <taxon>Fungi</taxon>
        <taxon>Dikarya</taxon>
        <taxon>Ascomycota</taxon>
        <taxon>Pezizomycotina</taxon>
        <taxon>Dothideomycetes</taxon>
        <taxon>Dothideomycetes incertae sedis</taxon>
        <taxon>Botryosphaeriales</taxon>
        <taxon>Botryosphaeriaceae</taxon>
        <taxon>Botryosphaeria</taxon>
    </lineage>
</organism>
<dbReference type="Gene3D" id="4.10.240.10">
    <property type="entry name" value="Zn(2)-C6 fungal-type DNA-binding domain"/>
    <property type="match status" value="1"/>
</dbReference>
<accession>A0A8H4N1H9</accession>
<sequence>MPGSGISPTHISGGLSATKRAYRQRRKDPSCDACRERKVKCDATETSSCSECSSRSETNRRMSSIKQVQDLQSQLAEAKHQISQLRSMLQHGGAMDVDKQAIDVPTLNLPDIVPSSERKHGPPPMGSFDHVRKKHPNLQPWDFQGTSSVSTQCPPCSVPVQQPCTTSKKSRRSSSGPSIMDPPISACRWFTGRRSWPRLTRSHRSDDAVAHASVVAGGSLYGLHFTNRLLLTMALFLVEPARRRPGRPATSRPRRFPGTAASADALVGGVMGRSVAAARYKMAVPSLSLAIECVAISDWSELALLERDATAMVVSSEGGGDVRAMNVSREAKGWGCLQTLTTSMVSPE</sequence>
<dbReference type="SUPFAM" id="SSF57701">
    <property type="entry name" value="Zn2/Cys6 DNA-binding domain"/>
    <property type="match status" value="1"/>
</dbReference>
<keyword evidence="6" id="KW-1185">Reference proteome</keyword>
<dbReference type="GO" id="GO:0008270">
    <property type="term" value="F:zinc ion binding"/>
    <property type="evidence" value="ECO:0007669"/>
    <property type="project" value="InterPro"/>
</dbReference>
<dbReference type="InterPro" id="IPR036864">
    <property type="entry name" value="Zn2-C6_fun-type_DNA-bd_sf"/>
</dbReference>
<evidence type="ECO:0000259" key="4">
    <source>
        <dbReference type="PROSITE" id="PS50048"/>
    </source>
</evidence>
<feature type="compositionally biased region" description="Polar residues" evidence="3">
    <location>
        <begin position="1"/>
        <end position="10"/>
    </location>
</feature>
<evidence type="ECO:0000256" key="3">
    <source>
        <dbReference type="SAM" id="MobiDB-lite"/>
    </source>
</evidence>
<evidence type="ECO:0000256" key="2">
    <source>
        <dbReference type="SAM" id="Coils"/>
    </source>
</evidence>
<feature type="compositionally biased region" description="Basic and acidic residues" evidence="3">
    <location>
        <begin position="27"/>
        <end position="37"/>
    </location>
</feature>
<feature type="coiled-coil region" evidence="2">
    <location>
        <begin position="61"/>
        <end position="88"/>
    </location>
</feature>
<dbReference type="PROSITE" id="PS50048">
    <property type="entry name" value="ZN2_CY6_FUNGAL_2"/>
    <property type="match status" value="1"/>
</dbReference>
<dbReference type="AlphaFoldDB" id="A0A8H4N1H9"/>